<dbReference type="InterPro" id="IPR009061">
    <property type="entry name" value="DNA-bd_dom_put_sf"/>
</dbReference>
<gene>
    <name evidence="4" type="ORF">O0235_09005</name>
</gene>
<evidence type="ECO:0000256" key="1">
    <source>
        <dbReference type="ARBA" id="ARBA00023125"/>
    </source>
</evidence>
<keyword evidence="5" id="KW-1185">Reference proteome</keyword>
<accession>A0ABY7M580</accession>
<dbReference type="InterPro" id="IPR000551">
    <property type="entry name" value="MerR-type_HTH_dom"/>
</dbReference>
<dbReference type="PANTHER" id="PTHR30204:SF58">
    <property type="entry name" value="HTH-TYPE TRANSCRIPTIONAL REGULATOR YFMP"/>
    <property type="match status" value="1"/>
</dbReference>
<dbReference type="NCBIfam" id="NF047375">
    <property type="entry name" value="HeatShock_HspR"/>
    <property type="match status" value="1"/>
</dbReference>
<dbReference type="SMART" id="SM00422">
    <property type="entry name" value="HTH_MERR"/>
    <property type="match status" value="1"/>
</dbReference>
<dbReference type="RefSeq" id="WP_270055459.1">
    <property type="nucleotide sequence ID" value="NZ_CP115149.1"/>
</dbReference>
<protein>
    <submittedName>
        <fullName evidence="4">Helix-turn-helix transcriptional regulator</fullName>
    </submittedName>
</protein>
<feature type="coiled-coil region" evidence="2">
    <location>
        <begin position="85"/>
        <end position="112"/>
    </location>
</feature>
<dbReference type="PROSITE" id="PS50937">
    <property type="entry name" value="HTH_MERR_2"/>
    <property type="match status" value="1"/>
</dbReference>
<organism evidence="4 5">
    <name type="scientific">Tepidiforma flava</name>
    <dbReference type="NCBI Taxonomy" id="3004094"/>
    <lineage>
        <taxon>Bacteria</taxon>
        <taxon>Bacillati</taxon>
        <taxon>Chloroflexota</taxon>
        <taxon>Tepidiformia</taxon>
        <taxon>Tepidiformales</taxon>
        <taxon>Tepidiformaceae</taxon>
        <taxon>Tepidiforma</taxon>
    </lineage>
</organism>
<keyword evidence="1" id="KW-0238">DNA-binding</keyword>
<dbReference type="PANTHER" id="PTHR30204">
    <property type="entry name" value="REDOX-CYCLING DRUG-SENSING TRANSCRIPTIONAL ACTIVATOR SOXR"/>
    <property type="match status" value="1"/>
</dbReference>
<dbReference type="Proteomes" id="UP001212803">
    <property type="component" value="Chromosome"/>
</dbReference>
<reference evidence="4 5" key="1">
    <citation type="journal article" date="2023" name="ISME J.">
        <title>Thermophilic Dehalococcoidia with unusual traits shed light on an unexpected past.</title>
        <authorList>
            <person name="Palmer M."/>
            <person name="Covington J.K."/>
            <person name="Zhou E.M."/>
            <person name="Thomas S.C."/>
            <person name="Habib N."/>
            <person name="Seymour C.O."/>
            <person name="Lai D."/>
            <person name="Johnston J."/>
            <person name="Hashimi A."/>
            <person name="Jiao J.Y."/>
            <person name="Muok A.R."/>
            <person name="Liu L."/>
            <person name="Xian W.D."/>
            <person name="Zhi X.Y."/>
            <person name="Li M.M."/>
            <person name="Silva L.P."/>
            <person name="Bowen B.P."/>
            <person name="Louie K."/>
            <person name="Briegel A."/>
            <person name="Pett-Ridge J."/>
            <person name="Weber P.K."/>
            <person name="Tocheva E.I."/>
            <person name="Woyke T."/>
            <person name="Northen T.R."/>
            <person name="Mayali X."/>
            <person name="Li W.J."/>
            <person name="Hedlund B.P."/>
        </authorList>
    </citation>
    <scope>NUCLEOTIDE SEQUENCE [LARGE SCALE GENOMIC DNA]</scope>
    <source>
        <strain evidence="4 5">YIM 72310</strain>
    </source>
</reference>
<evidence type="ECO:0000259" key="3">
    <source>
        <dbReference type="PROSITE" id="PS50937"/>
    </source>
</evidence>
<sequence length="124" mass="14060">MAQDEKNGTGLPVDDDEPMYVISIAARLVGMHQQTLRYYEKVGLIRPKRTGGNIRMYSNADIQRIRTAQRLIDELGVNLAGVDIILRMNEQIRRLQAELEATRAELDRLRATRLPAPYRNGPAS</sequence>
<proteinExistence type="predicted"/>
<dbReference type="Gene3D" id="1.10.1660.10">
    <property type="match status" value="1"/>
</dbReference>
<evidence type="ECO:0000313" key="5">
    <source>
        <dbReference type="Proteomes" id="UP001212803"/>
    </source>
</evidence>
<name>A0ABY7M580_9CHLR</name>
<dbReference type="Pfam" id="PF13411">
    <property type="entry name" value="MerR_1"/>
    <property type="match status" value="1"/>
</dbReference>
<evidence type="ECO:0000256" key="2">
    <source>
        <dbReference type="SAM" id="Coils"/>
    </source>
</evidence>
<evidence type="ECO:0000313" key="4">
    <source>
        <dbReference type="EMBL" id="WBL34931.1"/>
    </source>
</evidence>
<dbReference type="EMBL" id="CP115149">
    <property type="protein sequence ID" value="WBL34931.1"/>
    <property type="molecule type" value="Genomic_DNA"/>
</dbReference>
<feature type="domain" description="HTH merR-type" evidence="3">
    <location>
        <begin position="19"/>
        <end position="88"/>
    </location>
</feature>
<dbReference type="InterPro" id="IPR047057">
    <property type="entry name" value="MerR_fam"/>
</dbReference>
<keyword evidence="2" id="KW-0175">Coiled coil</keyword>
<dbReference type="SUPFAM" id="SSF46955">
    <property type="entry name" value="Putative DNA-binding domain"/>
    <property type="match status" value="1"/>
</dbReference>
<dbReference type="CDD" id="cd04766">
    <property type="entry name" value="HTH_HspR"/>
    <property type="match status" value="1"/>
</dbReference>